<dbReference type="AlphaFoldDB" id="A0A078AC49"/>
<keyword evidence="2" id="KW-0175">Coiled coil</keyword>
<evidence type="ECO:0000256" key="3">
    <source>
        <dbReference type="SAM" id="MobiDB-lite"/>
    </source>
</evidence>
<reference evidence="4 5" key="1">
    <citation type="submission" date="2014-06" db="EMBL/GenBank/DDBJ databases">
        <authorList>
            <person name="Swart Estienne"/>
        </authorList>
    </citation>
    <scope>NUCLEOTIDE SEQUENCE [LARGE SCALE GENOMIC DNA]</scope>
    <source>
        <strain evidence="4 5">130c</strain>
    </source>
</reference>
<protein>
    <recommendedName>
        <fullName evidence="6">Morn repeat protein</fullName>
    </recommendedName>
</protein>
<dbReference type="InParanoid" id="A0A078AC49"/>
<dbReference type="Gene3D" id="2.20.110.10">
    <property type="entry name" value="Histone H3 K4-specific methyltransferase SET7/9 N-terminal domain"/>
    <property type="match status" value="5"/>
</dbReference>
<name>A0A078AC49_STYLE</name>
<dbReference type="PANTHER" id="PTHR23084">
    <property type="entry name" value="PHOSPHATIDYLINOSITOL-4-PHOSPHATE 5-KINASE RELATED"/>
    <property type="match status" value="1"/>
</dbReference>
<feature type="coiled-coil region" evidence="2">
    <location>
        <begin position="482"/>
        <end position="534"/>
    </location>
</feature>
<evidence type="ECO:0000256" key="2">
    <source>
        <dbReference type="SAM" id="Coils"/>
    </source>
</evidence>
<evidence type="ECO:0008006" key="6">
    <source>
        <dbReference type="Google" id="ProtNLM"/>
    </source>
</evidence>
<feature type="region of interest" description="Disordered" evidence="3">
    <location>
        <begin position="542"/>
        <end position="602"/>
    </location>
</feature>
<feature type="compositionally biased region" description="Low complexity" evidence="3">
    <location>
        <begin position="562"/>
        <end position="575"/>
    </location>
</feature>
<dbReference type="SMART" id="SM00698">
    <property type="entry name" value="MORN"/>
    <property type="match status" value="9"/>
</dbReference>
<keyword evidence="1" id="KW-0677">Repeat</keyword>
<dbReference type="SUPFAM" id="SSF82185">
    <property type="entry name" value="Histone H3 K4-specific methyltransferase SET7/9 N-terminal domain"/>
    <property type="match status" value="2"/>
</dbReference>
<feature type="compositionally biased region" description="Basic and acidic residues" evidence="3">
    <location>
        <begin position="577"/>
        <end position="595"/>
    </location>
</feature>
<feature type="compositionally biased region" description="Low complexity" evidence="3">
    <location>
        <begin position="542"/>
        <end position="553"/>
    </location>
</feature>
<dbReference type="EMBL" id="CCKQ01007028">
    <property type="protein sequence ID" value="CDW78358.1"/>
    <property type="molecule type" value="Genomic_DNA"/>
</dbReference>
<sequence length="602" mass="69563">MGAKFYRGADKPKKIRKRFSQTRSWFRTLKWVAYHAHPNMVAGHPFKGSWVYSTGQLLHPDLKRFSIGSPVLFKPVMPGKNPLVPVAAVAAVPSFQQFFSSYFVLQQPSEQRPPDPLSILRRQLKESLQCMSSREQCEAKHIIPLFKFNSYKQILGEALQLISKNLNFINMGNQCGGCNGQQEEGEILMKDNRKSKVKSEFNPTQQEYDDLQKEKVVKIQAHARGRQVRKQAKSGKYYEKHLSKEEGLEFKEEVVFPDGTVYKGQVKDGQRHGFGIQVWPDGAKYEGMWRNNVASGRGRFFHTDGDVYDGEWQNDKANGYGIYTHANGSKYEGQWLDDKQHGIGRESWQDGSHYYGNYVNSKKEGRGMYSWPDGNKYVGDWADNSIHGYGIYIWGDGRIYCGEWQNNMMHGEGTYKWLDGRMYHGQYKNDKKNGFGVYVWADGRAYIGNWTEGKQDNVRVYILPNGTIRKGQWEGNNRSVWLEISEEEKEQSKSKFAQALKRAKDVEVQRRASIDEVDQIIQGADLRAQQHEEEQLPEGDQLIEQIEQQLQDDPYIQRDQDQYQNDNDDQYINGNQDEDRAPDHEQEQQDVKIIDADGQNDI</sequence>
<dbReference type="Proteomes" id="UP000039865">
    <property type="component" value="Unassembled WGS sequence"/>
</dbReference>
<organism evidence="4 5">
    <name type="scientific">Stylonychia lemnae</name>
    <name type="common">Ciliate</name>
    <dbReference type="NCBI Taxonomy" id="5949"/>
    <lineage>
        <taxon>Eukaryota</taxon>
        <taxon>Sar</taxon>
        <taxon>Alveolata</taxon>
        <taxon>Ciliophora</taxon>
        <taxon>Intramacronucleata</taxon>
        <taxon>Spirotrichea</taxon>
        <taxon>Stichotrichia</taxon>
        <taxon>Sporadotrichida</taxon>
        <taxon>Oxytrichidae</taxon>
        <taxon>Stylonychinae</taxon>
        <taxon>Stylonychia</taxon>
    </lineage>
</organism>
<evidence type="ECO:0000313" key="4">
    <source>
        <dbReference type="EMBL" id="CDW78358.1"/>
    </source>
</evidence>
<dbReference type="PROSITE" id="PS50096">
    <property type="entry name" value="IQ"/>
    <property type="match status" value="1"/>
</dbReference>
<dbReference type="Pfam" id="PF02493">
    <property type="entry name" value="MORN"/>
    <property type="match status" value="8"/>
</dbReference>
<dbReference type="OrthoDB" id="282259at2759"/>
<keyword evidence="5" id="KW-1185">Reference proteome</keyword>
<evidence type="ECO:0000313" key="5">
    <source>
        <dbReference type="Proteomes" id="UP000039865"/>
    </source>
</evidence>
<dbReference type="InterPro" id="IPR003409">
    <property type="entry name" value="MORN"/>
</dbReference>
<proteinExistence type="predicted"/>
<dbReference type="PANTHER" id="PTHR23084:SF179">
    <property type="entry name" value="OS10G0565000 PROTEIN"/>
    <property type="match status" value="1"/>
</dbReference>
<evidence type="ECO:0000256" key="1">
    <source>
        <dbReference type="ARBA" id="ARBA00022737"/>
    </source>
</evidence>
<accession>A0A078AC49</accession>
<gene>
    <name evidence="4" type="primary">Contig16617.g17702</name>
    <name evidence="4" type="ORF">STYLEM_7335</name>
</gene>